<dbReference type="SUPFAM" id="SSF56601">
    <property type="entry name" value="beta-lactamase/transpeptidase-like"/>
    <property type="match status" value="1"/>
</dbReference>
<gene>
    <name evidence="2" type="ORF">SAMN05216421_1175</name>
</gene>
<dbReference type="PANTHER" id="PTHR43283">
    <property type="entry name" value="BETA-LACTAMASE-RELATED"/>
    <property type="match status" value="1"/>
</dbReference>
<dbReference type="EMBL" id="LT629736">
    <property type="protein sequence ID" value="SDS24747.1"/>
    <property type="molecule type" value="Genomic_DNA"/>
</dbReference>
<keyword evidence="3" id="KW-1185">Reference proteome</keyword>
<dbReference type="PANTHER" id="PTHR43283:SF3">
    <property type="entry name" value="BETA-LACTAMASE FAMILY PROTEIN (AFU_ORTHOLOGUE AFUA_5G07500)"/>
    <property type="match status" value="1"/>
</dbReference>
<evidence type="ECO:0000259" key="1">
    <source>
        <dbReference type="Pfam" id="PF00144"/>
    </source>
</evidence>
<reference evidence="3" key="1">
    <citation type="submission" date="2016-10" db="EMBL/GenBank/DDBJ databases">
        <authorList>
            <person name="Varghese N."/>
            <person name="Submissions S."/>
        </authorList>
    </citation>
    <scope>NUCLEOTIDE SEQUENCE [LARGE SCALE GENOMIC DNA]</scope>
    <source>
        <strain evidence="3">NRRL B-51270</strain>
    </source>
</reference>
<proteinExistence type="predicted"/>
<feature type="domain" description="Beta-lactamase-related" evidence="1">
    <location>
        <begin position="28"/>
        <end position="387"/>
    </location>
</feature>
<dbReference type="Gene3D" id="3.40.710.10">
    <property type="entry name" value="DD-peptidase/beta-lactamase superfamily"/>
    <property type="match status" value="1"/>
</dbReference>
<evidence type="ECO:0000313" key="2">
    <source>
        <dbReference type="EMBL" id="SDS24747.1"/>
    </source>
</evidence>
<dbReference type="InterPro" id="IPR001466">
    <property type="entry name" value="Beta-lactam-related"/>
</dbReference>
<protein>
    <submittedName>
        <fullName evidence="2">CubicO group peptidase, beta-lactamase class C family</fullName>
    </submittedName>
</protein>
<name>A0A1H1QN20_9GAMM</name>
<sequence length="406" mass="45265">MTSDSSIIAGLDTTRLARIGEHLQSRYLEPGKLPGTLTLVARRGEIAYLDMRGQMDVERDKPVQRDTLFRVYSMTKPITSIALMQLYEQGRFLLDDPVHKYIPSWKNLQVYKAGVHPTFMTTAVSRPMTIRDLLTHQSGLTYGFMNRTNVDAAYRALKLDGGPGLTLERLIDELSRLPLEFSPGSAWNYSVSTDVCGYLVQVLSGMELTDYFVEHIFRPLGMTDTFFTVPADRIDRFAACYQYKPGDRFTLQDDPQQSNFTRAHGYLSGGGGLVSTVDDYYRFVQALANGGELNGARIIGRKTLEFMHMNHLPDNQDLPTVSVGSFSETPYEGTGFGLGFSVKTDVAKSQTNGSTGEYGWGGMASTNFFIDPVEDLSMIFMTQLIPSSSYAIRQELRAIIYGALVD</sequence>
<evidence type="ECO:0000313" key="3">
    <source>
        <dbReference type="Proteomes" id="UP000243207"/>
    </source>
</evidence>
<dbReference type="AlphaFoldDB" id="A0A1H1QN20"/>
<dbReference type="InterPro" id="IPR050789">
    <property type="entry name" value="Diverse_Enzym_Activities"/>
</dbReference>
<accession>A0A1H1QN20</accession>
<dbReference type="Pfam" id="PF00144">
    <property type="entry name" value="Beta-lactamase"/>
    <property type="match status" value="1"/>
</dbReference>
<organism evidence="2 3">
    <name type="scientific">Halopseudomonas xinjiangensis</name>
    <dbReference type="NCBI Taxonomy" id="487184"/>
    <lineage>
        <taxon>Bacteria</taxon>
        <taxon>Pseudomonadati</taxon>
        <taxon>Pseudomonadota</taxon>
        <taxon>Gammaproteobacteria</taxon>
        <taxon>Pseudomonadales</taxon>
        <taxon>Pseudomonadaceae</taxon>
        <taxon>Halopseudomonas</taxon>
    </lineage>
</organism>
<dbReference type="InterPro" id="IPR012338">
    <property type="entry name" value="Beta-lactam/transpept-like"/>
</dbReference>
<dbReference type="Proteomes" id="UP000243207">
    <property type="component" value="Chromosome I"/>
</dbReference>
<dbReference type="STRING" id="487184.SAMN05216421_1175"/>
<dbReference type="OrthoDB" id="119951at2"/>
<dbReference type="RefSeq" id="WP_093392272.1">
    <property type="nucleotide sequence ID" value="NZ_LT629736.1"/>
</dbReference>